<gene>
    <name evidence="1" type="ORF">F5876DRAFT_70048</name>
</gene>
<protein>
    <submittedName>
        <fullName evidence="1">Uncharacterized protein</fullName>
    </submittedName>
</protein>
<sequence length="128" mass="15292">MHARFALRHWERHTKPPNSDDGEIVYVPNVWHVPICQALNSHEGVKQPSNDPLKEELLEEMYDKIVFCVLADMFKKLLGNQTQWIEKKDLDYKKRWYKLEYNEEVAVSDFSGRNKSRRVEKAKEMFQP</sequence>
<evidence type="ECO:0000313" key="2">
    <source>
        <dbReference type="Proteomes" id="UP001163835"/>
    </source>
</evidence>
<comment type="caution">
    <text evidence="1">The sequence shown here is derived from an EMBL/GenBank/DDBJ whole genome shotgun (WGS) entry which is preliminary data.</text>
</comment>
<accession>A0ACC1TKK9</accession>
<proteinExistence type="predicted"/>
<name>A0ACC1TKK9_9AGAR</name>
<dbReference type="Proteomes" id="UP001163835">
    <property type="component" value="Unassembled WGS sequence"/>
</dbReference>
<evidence type="ECO:0000313" key="1">
    <source>
        <dbReference type="EMBL" id="KAJ3805141.1"/>
    </source>
</evidence>
<keyword evidence="2" id="KW-1185">Reference proteome</keyword>
<dbReference type="EMBL" id="MU795675">
    <property type="protein sequence ID" value="KAJ3805141.1"/>
    <property type="molecule type" value="Genomic_DNA"/>
</dbReference>
<reference evidence="1" key="1">
    <citation type="submission" date="2022-09" db="EMBL/GenBank/DDBJ databases">
        <title>A Global Phylogenomic Analysis of the Shiitake Genus Lentinula.</title>
        <authorList>
            <consortium name="DOE Joint Genome Institute"/>
            <person name="Sierra-Patev S."/>
            <person name="Min B."/>
            <person name="Naranjo-Ortiz M."/>
            <person name="Looney B."/>
            <person name="Konkel Z."/>
            <person name="Slot J.C."/>
            <person name="Sakamoto Y."/>
            <person name="Steenwyk J.L."/>
            <person name="Rokas A."/>
            <person name="Carro J."/>
            <person name="Camarero S."/>
            <person name="Ferreira P."/>
            <person name="Molpeceres G."/>
            <person name="Ruiz-Duenas F.J."/>
            <person name="Serrano A."/>
            <person name="Henrissat B."/>
            <person name="Drula E."/>
            <person name="Hughes K.W."/>
            <person name="Mata J.L."/>
            <person name="Ishikawa N.K."/>
            <person name="Vargas-Isla R."/>
            <person name="Ushijima S."/>
            <person name="Smith C.A."/>
            <person name="Ahrendt S."/>
            <person name="Andreopoulos W."/>
            <person name="He G."/>
            <person name="Labutti K."/>
            <person name="Lipzen A."/>
            <person name="Ng V."/>
            <person name="Riley R."/>
            <person name="Sandor L."/>
            <person name="Barry K."/>
            <person name="Martinez A.T."/>
            <person name="Xiao Y."/>
            <person name="Gibbons J.G."/>
            <person name="Terashima K."/>
            <person name="Grigoriev I.V."/>
            <person name="Hibbett D.S."/>
        </authorList>
    </citation>
    <scope>NUCLEOTIDE SEQUENCE</scope>
    <source>
        <strain evidence="1">TMI1499</strain>
    </source>
</reference>
<organism evidence="1 2">
    <name type="scientific">Lentinula aff. lateritia</name>
    <dbReference type="NCBI Taxonomy" id="2804960"/>
    <lineage>
        <taxon>Eukaryota</taxon>
        <taxon>Fungi</taxon>
        <taxon>Dikarya</taxon>
        <taxon>Basidiomycota</taxon>
        <taxon>Agaricomycotina</taxon>
        <taxon>Agaricomycetes</taxon>
        <taxon>Agaricomycetidae</taxon>
        <taxon>Agaricales</taxon>
        <taxon>Marasmiineae</taxon>
        <taxon>Omphalotaceae</taxon>
        <taxon>Lentinula</taxon>
    </lineage>
</organism>